<dbReference type="Gene3D" id="3.40.50.300">
    <property type="entry name" value="P-loop containing nucleotide triphosphate hydrolases"/>
    <property type="match status" value="2"/>
</dbReference>
<evidence type="ECO:0000256" key="7">
    <source>
        <dbReference type="ARBA" id="ARBA00022806"/>
    </source>
</evidence>
<dbReference type="KEGG" id="ipu:108265909"/>
<protein>
    <recommendedName>
        <fullName evidence="3">RNA helicase</fullName>
        <ecNumber evidence="3">3.6.4.13</ecNumber>
    </recommendedName>
</protein>
<dbReference type="CDD" id="cd18808">
    <property type="entry name" value="SF1_C_Upf1"/>
    <property type="match status" value="1"/>
</dbReference>
<evidence type="ECO:0000259" key="19">
    <source>
        <dbReference type="Pfam" id="PF21635"/>
    </source>
</evidence>
<dbReference type="EC" id="3.6.4.13" evidence="3"/>
<keyword evidence="7 21" id="KW-0347">Helicase</keyword>
<evidence type="ECO:0000256" key="1">
    <source>
        <dbReference type="ARBA" id="ARBA00004201"/>
    </source>
</evidence>
<feature type="domain" description="Helicase MOV-10 Ig-like" evidence="17">
    <location>
        <begin position="144"/>
        <end position="270"/>
    </location>
</feature>
<feature type="domain" description="Helicase MOV-10 N-terminal" evidence="16">
    <location>
        <begin position="9"/>
        <end position="70"/>
    </location>
</feature>
<evidence type="ECO:0000259" key="14">
    <source>
        <dbReference type="Pfam" id="PF13086"/>
    </source>
</evidence>
<keyword evidence="10" id="KW-0943">RNA-mediated gene silencing</keyword>
<comment type="function">
    <text evidence="12">Probable RNA helicase. Required for RNA-mediated gene silencing by the RNA-induced silencing complex (RISC). Required for both miRNA-mediated translational repression and miRNA-mediated cleavage of complementary mRNAs by RISC.</text>
</comment>
<dbReference type="GO" id="GO:0016787">
    <property type="term" value="F:hydrolase activity"/>
    <property type="evidence" value="ECO:0007669"/>
    <property type="project" value="UniProtKB-KW"/>
</dbReference>
<comment type="catalytic activity">
    <reaction evidence="11">
        <text>ATP + H2O = ADP + phosphate + H(+)</text>
        <dbReference type="Rhea" id="RHEA:13065"/>
        <dbReference type="ChEBI" id="CHEBI:15377"/>
        <dbReference type="ChEBI" id="CHEBI:15378"/>
        <dbReference type="ChEBI" id="CHEBI:30616"/>
        <dbReference type="ChEBI" id="CHEBI:43474"/>
        <dbReference type="ChEBI" id="CHEBI:456216"/>
        <dbReference type="EC" id="3.6.4.13"/>
    </reaction>
</comment>
<evidence type="ECO:0000256" key="8">
    <source>
        <dbReference type="ARBA" id="ARBA00022840"/>
    </source>
</evidence>
<evidence type="ECO:0000256" key="12">
    <source>
        <dbReference type="ARBA" id="ARBA00056357"/>
    </source>
</evidence>
<dbReference type="GO" id="GO:0032574">
    <property type="term" value="F:5'-3' RNA helicase activity"/>
    <property type="evidence" value="ECO:0007669"/>
    <property type="project" value="InterPro"/>
</dbReference>
<dbReference type="InterPro" id="IPR027417">
    <property type="entry name" value="P-loop_NTPase"/>
</dbReference>
<proteinExistence type="inferred from homology"/>
<feature type="domain" description="DNA2/NAM7 helicase helicase" evidence="14">
    <location>
        <begin position="640"/>
        <end position="708"/>
    </location>
</feature>
<dbReference type="FunFam" id="3.40.50.300:FF:000608">
    <property type="entry name" value="Mov10 RISC complex RNA helicase"/>
    <property type="match status" value="1"/>
</dbReference>
<keyword evidence="6" id="KW-0378">Hydrolase</keyword>
<evidence type="ECO:0000256" key="9">
    <source>
        <dbReference type="ARBA" id="ARBA00022884"/>
    </source>
</evidence>
<keyword evidence="5" id="KW-0547">Nucleotide-binding</keyword>
<dbReference type="PANTHER" id="PTHR45418:SF1">
    <property type="entry name" value="CANCER_TESTIS ANTIGEN 55"/>
    <property type="match status" value="1"/>
</dbReference>
<dbReference type="OMA" id="YAVEPEC"/>
<dbReference type="Pfam" id="PF13087">
    <property type="entry name" value="AAA_12"/>
    <property type="match status" value="1"/>
</dbReference>
<evidence type="ECO:0000256" key="5">
    <source>
        <dbReference type="ARBA" id="ARBA00022741"/>
    </source>
</evidence>
<dbReference type="Pfam" id="PF21635">
    <property type="entry name" value="Mov-10_helical"/>
    <property type="match status" value="1"/>
</dbReference>
<dbReference type="InterPro" id="IPR047187">
    <property type="entry name" value="SF1_C_Upf1"/>
</dbReference>
<dbReference type="GO" id="GO:0031047">
    <property type="term" value="P:regulatory ncRNA-mediated gene silencing"/>
    <property type="evidence" value="ECO:0007669"/>
    <property type="project" value="UniProtKB-KW"/>
</dbReference>
<name>A0A2D0R0S5_ICTPU</name>
<dbReference type="InterPro" id="IPR049075">
    <property type="entry name" value="MOV-10_N"/>
</dbReference>
<dbReference type="InterPro" id="IPR049079">
    <property type="entry name" value="Mov-10_helical"/>
</dbReference>
<dbReference type="FunFam" id="3.40.50.300:FF:001941">
    <property type="entry name" value="Mov10 RISC complex RNA helicase"/>
    <property type="match status" value="1"/>
</dbReference>
<accession>A0A2D0R0S5</accession>
<evidence type="ECO:0000256" key="10">
    <source>
        <dbReference type="ARBA" id="ARBA00023158"/>
    </source>
</evidence>
<dbReference type="CDD" id="cd18038">
    <property type="entry name" value="DEXXQc_Helz-like"/>
    <property type="match status" value="1"/>
</dbReference>
<comment type="subcellular location">
    <subcellularLocation>
        <location evidence="1">Cytoplasm</location>
        <location evidence="1">P-body</location>
    </subcellularLocation>
</comment>
<evidence type="ECO:0000256" key="3">
    <source>
        <dbReference type="ARBA" id="ARBA00012552"/>
    </source>
</evidence>
<dbReference type="RefSeq" id="XP_017324243.1">
    <property type="nucleotide sequence ID" value="XM_017468754.3"/>
</dbReference>
<reference evidence="21" key="2">
    <citation type="submission" date="2025-08" db="UniProtKB">
        <authorList>
            <consortium name="RefSeq"/>
        </authorList>
    </citation>
    <scope>IDENTIFICATION</scope>
    <source>
        <tissue evidence="21">Blood</tissue>
    </source>
</reference>
<dbReference type="InterPro" id="IPR026122">
    <property type="entry name" value="MOV-10/SDE3_DEXXQ/H-box"/>
</dbReference>
<dbReference type="GO" id="GO:0005524">
    <property type="term" value="F:ATP binding"/>
    <property type="evidence" value="ECO:0007669"/>
    <property type="project" value="UniProtKB-KW"/>
</dbReference>
<sequence length="1010" mass="115803">MRLSHSEVRAVGLDFIEYLHETQRFSVTQRDELQHIYKHEFRNRHGGKEPNFSSLLYVLKKNNRARVTRSRQVYFSANVRVLKDQWWRPRDSQPSASTAILSNSRSPPSNDALQASSPPAGPEGGVRARRKLAQEILKKLTNERSLFVADKNGVRVHPEMEMEMVDGRMCLCVDSAEVYEWKVFVENTGQHVVDFTYYSPLHWIHCFIFEDSKKVTRNNPLSLLPGEKYEVLVKFRSKHVGIYRATMAFEFKLSKDPSSTPFHIVRYIEAEFSTQLARELAPTEPYTPFRLSRDQTNDFTVIEGERPENLAIQHLQNEVLLLHYKCPDYVDDLINFLKFPRFPKAYLLQKKSLLESPLDFCNYTERFQHLLYLEERQMEVDIKKYDKHDVPMTKDSHNRKLLVLEVPGVSENRPSVLRGDHLLLTKNDDLNSQPITKYKGYVHRVELDRLKLGFSQTFLASFIDNMKFQVEFTINRLPLRLQHRAVQLAVQHKLEEVLFPKESNDPIPRTKHSLSLFDRKLEENLEQYTAVCNIVAGVSKPAPYLVFGPPGTGKTVTMVEAIKQVEKCFPDVHILACAPSNSAADQLCEKLLPHVDTHKVYRMYASSRNPDQVPPSLQDASNLKGDMFEFPCKEDLMIYKIVVTTVVTAGRLVTGGVPAGHFTHIFVDEAGHAVECETIIAIAGLLRAETGQLVLAGDPKQLGPILRSPYAIKYGLGLSLLERLMTKNPLYEKTDTGFNSNYVTKLLRNYRSHKAILKIPNEMFYDGELQPCADEFSTNFYCYWEHLPKKGFPLIFHGVPGKDVRELNSPSFFNTSEITVVVDYLKKLLLTQGKNCVAKISPKDIGIITPYRKQVEKLRKAITKCDKELKAFRDIEHLKVGSVEEFQGQERRVIIVSTVRSSDEYLELDSKFNIGFLKNPKRFNVAVTRARSLLIVVGNPVILSTDTNWCKFIDYCTEEEGCTGLKRSSVEGTEEVVARLMALNIHTVAEVDTEESVIQQYENPEWRNEQ</sequence>
<dbReference type="InterPro" id="IPR049080">
    <property type="entry name" value="MOV-10-like_beta-barrel"/>
</dbReference>
<feature type="compositionally biased region" description="Polar residues" evidence="13">
    <location>
        <begin position="92"/>
        <end position="117"/>
    </location>
</feature>
<gene>
    <name evidence="21" type="primary">LOC108265909</name>
</gene>
<organism evidence="20 21">
    <name type="scientific">Ictalurus punctatus</name>
    <name type="common">Channel catfish</name>
    <name type="synonym">Silurus punctatus</name>
    <dbReference type="NCBI Taxonomy" id="7998"/>
    <lineage>
        <taxon>Eukaryota</taxon>
        <taxon>Metazoa</taxon>
        <taxon>Chordata</taxon>
        <taxon>Craniata</taxon>
        <taxon>Vertebrata</taxon>
        <taxon>Euteleostomi</taxon>
        <taxon>Actinopterygii</taxon>
        <taxon>Neopterygii</taxon>
        <taxon>Teleostei</taxon>
        <taxon>Ostariophysi</taxon>
        <taxon>Siluriformes</taxon>
        <taxon>Ictaluridae</taxon>
        <taxon>Ictalurus</taxon>
    </lineage>
</organism>
<evidence type="ECO:0000313" key="20">
    <source>
        <dbReference type="Proteomes" id="UP000221080"/>
    </source>
</evidence>
<evidence type="ECO:0000256" key="13">
    <source>
        <dbReference type="SAM" id="MobiDB-lite"/>
    </source>
</evidence>
<dbReference type="SUPFAM" id="SSF52540">
    <property type="entry name" value="P-loop containing nucleoside triphosphate hydrolases"/>
    <property type="match status" value="1"/>
</dbReference>
<dbReference type="AlphaFoldDB" id="A0A2D0R0S5"/>
<dbReference type="InterPro" id="IPR041679">
    <property type="entry name" value="DNA2/NAM7-like_C"/>
</dbReference>
<dbReference type="Pfam" id="PF21634">
    <property type="entry name" value="MOV-10_beta-barrel"/>
    <property type="match status" value="1"/>
</dbReference>
<keyword evidence="9" id="KW-0694">RNA-binding</keyword>
<feature type="domain" description="Helicase MOV-10-like beta-barrel" evidence="18">
    <location>
        <begin position="385"/>
        <end position="472"/>
    </location>
</feature>
<evidence type="ECO:0000256" key="11">
    <source>
        <dbReference type="ARBA" id="ARBA00047984"/>
    </source>
</evidence>
<dbReference type="InterPro" id="IPR041677">
    <property type="entry name" value="DNA2/NAM7_AAA_11"/>
</dbReference>
<dbReference type="OrthoDB" id="6513042at2759"/>
<evidence type="ECO:0000259" key="16">
    <source>
        <dbReference type="Pfam" id="PF21632"/>
    </source>
</evidence>
<feature type="domain" description="DNA2/NAM7 helicase-like C-terminal" evidence="15">
    <location>
        <begin position="718"/>
        <end position="939"/>
    </location>
</feature>
<evidence type="ECO:0000256" key="2">
    <source>
        <dbReference type="ARBA" id="ARBA00005601"/>
    </source>
</evidence>
<dbReference type="GeneID" id="108265909"/>
<dbReference type="GO" id="GO:0003723">
    <property type="term" value="F:RNA binding"/>
    <property type="evidence" value="ECO:0007669"/>
    <property type="project" value="UniProtKB-KW"/>
</dbReference>
<dbReference type="PANTHER" id="PTHR45418">
    <property type="entry name" value="CANCER/TESTIS ANTIGEN 55"/>
    <property type="match status" value="1"/>
</dbReference>
<keyword evidence="4" id="KW-0963">Cytoplasm</keyword>
<keyword evidence="20" id="KW-1185">Reference proteome</keyword>
<feature type="domain" description="DNA2/NAM7 helicase helicase" evidence="14">
    <location>
        <begin position="542"/>
        <end position="619"/>
    </location>
</feature>
<reference evidence="20" key="1">
    <citation type="journal article" date="2016" name="Nat. Commun.">
        <title>The channel catfish genome sequence provides insights into the evolution of scale formation in teleosts.</title>
        <authorList>
            <person name="Liu Z."/>
            <person name="Liu S."/>
            <person name="Yao J."/>
            <person name="Bao L."/>
            <person name="Zhang J."/>
            <person name="Li Y."/>
            <person name="Jiang C."/>
            <person name="Sun L."/>
            <person name="Wang R."/>
            <person name="Zhang Y."/>
            <person name="Zhou T."/>
            <person name="Zeng Q."/>
            <person name="Fu Q."/>
            <person name="Gao S."/>
            <person name="Li N."/>
            <person name="Koren S."/>
            <person name="Jiang Y."/>
            <person name="Zimin A."/>
            <person name="Xu P."/>
            <person name="Phillippy A.M."/>
            <person name="Geng X."/>
            <person name="Song L."/>
            <person name="Sun F."/>
            <person name="Li C."/>
            <person name="Wang X."/>
            <person name="Chen A."/>
            <person name="Jin Y."/>
            <person name="Yuan Z."/>
            <person name="Yang Y."/>
            <person name="Tan S."/>
            <person name="Peatman E."/>
            <person name="Lu J."/>
            <person name="Qin Z."/>
            <person name="Dunham R."/>
            <person name="Li Z."/>
            <person name="Sonstegard T."/>
            <person name="Feng J."/>
            <person name="Danzmann R.G."/>
            <person name="Schroeder S."/>
            <person name="Scheffler B."/>
            <person name="Duke M.V."/>
            <person name="Ballard L."/>
            <person name="Kucuktas H."/>
            <person name="Kaltenboeck L."/>
            <person name="Liu H."/>
            <person name="Armbruster J."/>
            <person name="Xie Y."/>
            <person name="Kirby M.L."/>
            <person name="Tian Y."/>
            <person name="Flanagan M.E."/>
            <person name="Mu W."/>
            <person name="Waldbieser G.C."/>
        </authorList>
    </citation>
    <scope>NUCLEOTIDE SEQUENCE [LARGE SCALE GENOMIC DNA]</scope>
    <source>
        <strain evidence="20">SDA103</strain>
    </source>
</reference>
<evidence type="ECO:0000256" key="6">
    <source>
        <dbReference type="ARBA" id="ARBA00022801"/>
    </source>
</evidence>
<evidence type="ECO:0000259" key="17">
    <source>
        <dbReference type="Pfam" id="PF21633"/>
    </source>
</evidence>
<dbReference type="Pfam" id="PF21633">
    <property type="entry name" value="MOV-10_Ig-like"/>
    <property type="match status" value="1"/>
</dbReference>
<dbReference type="InterPro" id="IPR049077">
    <property type="entry name" value="MOV-10_Ig-like"/>
</dbReference>
<dbReference type="Pfam" id="PF21632">
    <property type="entry name" value="MOV-10_N"/>
    <property type="match status" value="1"/>
</dbReference>
<comment type="similarity">
    <text evidence="2">Belongs to the DNA2/NAM7 helicase family. SDE3 subfamily.</text>
</comment>
<evidence type="ECO:0000259" key="18">
    <source>
        <dbReference type="Pfam" id="PF21634"/>
    </source>
</evidence>
<evidence type="ECO:0000259" key="15">
    <source>
        <dbReference type="Pfam" id="PF13087"/>
    </source>
</evidence>
<evidence type="ECO:0000256" key="4">
    <source>
        <dbReference type="ARBA" id="ARBA00022490"/>
    </source>
</evidence>
<evidence type="ECO:0000313" key="21">
    <source>
        <dbReference type="RefSeq" id="XP_017324243.1"/>
    </source>
</evidence>
<feature type="domain" description="Helicase MOV-10 helical" evidence="19">
    <location>
        <begin position="322"/>
        <end position="384"/>
    </location>
</feature>
<dbReference type="Proteomes" id="UP000221080">
    <property type="component" value="Chromosome 5"/>
</dbReference>
<feature type="region of interest" description="Disordered" evidence="13">
    <location>
        <begin position="90"/>
        <end position="127"/>
    </location>
</feature>
<keyword evidence="8" id="KW-0067">ATP-binding</keyword>
<dbReference type="GO" id="GO:0000932">
    <property type="term" value="C:P-body"/>
    <property type="evidence" value="ECO:0007669"/>
    <property type="project" value="UniProtKB-SubCell"/>
</dbReference>
<dbReference type="STRING" id="7998.ENSIPUP00000006863"/>
<dbReference type="Pfam" id="PF13086">
    <property type="entry name" value="AAA_11"/>
    <property type="match status" value="2"/>
</dbReference>